<reference evidence="1 2" key="1">
    <citation type="journal article" date="2018" name="Sci. Rep.">
        <title>A novel species of the marine cyanobacterium Acaryochloris with a unique pigment content and lifestyle.</title>
        <authorList>
            <person name="Partensky F."/>
            <person name="Six C."/>
            <person name="Ratin M."/>
            <person name="Garczarek L."/>
            <person name="Vaulot D."/>
            <person name="Probert I."/>
            <person name="Calteau A."/>
            <person name="Gourvil P."/>
            <person name="Marie D."/>
            <person name="Grebert T."/>
            <person name="Bouchier C."/>
            <person name="Le Panse S."/>
            <person name="Gachenot M."/>
            <person name="Rodriguez F."/>
            <person name="Garrido J.L."/>
        </authorList>
    </citation>
    <scope>NUCLEOTIDE SEQUENCE [LARGE SCALE GENOMIC DNA]</scope>
    <source>
        <strain evidence="1 2">RCC1774</strain>
    </source>
</reference>
<name>A0A2W1J6V9_9CYAN</name>
<organism evidence="1 2">
    <name type="scientific">Acaryochloris thomasi RCC1774</name>
    <dbReference type="NCBI Taxonomy" id="1764569"/>
    <lineage>
        <taxon>Bacteria</taxon>
        <taxon>Bacillati</taxon>
        <taxon>Cyanobacteriota</taxon>
        <taxon>Cyanophyceae</taxon>
        <taxon>Acaryochloridales</taxon>
        <taxon>Acaryochloridaceae</taxon>
        <taxon>Acaryochloris</taxon>
        <taxon>Acaryochloris thomasi</taxon>
    </lineage>
</organism>
<proteinExistence type="predicted"/>
<keyword evidence="2" id="KW-1185">Reference proteome</keyword>
<evidence type="ECO:0000313" key="2">
    <source>
        <dbReference type="Proteomes" id="UP000248857"/>
    </source>
</evidence>
<sequence length="55" mass="6206">MSKTFTRSELRNIARYHKLLLWSILAAIAANLARLTLEGEAIFWASIAVQPSFKS</sequence>
<dbReference type="RefSeq" id="WP_158535247.1">
    <property type="nucleotide sequence ID" value="NZ_CAWNWM010000045.1"/>
</dbReference>
<dbReference type="Proteomes" id="UP000248857">
    <property type="component" value="Unassembled WGS sequence"/>
</dbReference>
<dbReference type="AlphaFoldDB" id="A0A2W1J6V9"/>
<protein>
    <submittedName>
        <fullName evidence="1">Uncharacterized protein</fullName>
    </submittedName>
</protein>
<comment type="caution">
    <text evidence="1">The sequence shown here is derived from an EMBL/GenBank/DDBJ whole genome shotgun (WGS) entry which is preliminary data.</text>
</comment>
<dbReference type="EMBL" id="PQWO01000045">
    <property type="protein sequence ID" value="PZD70289.1"/>
    <property type="molecule type" value="Genomic_DNA"/>
</dbReference>
<gene>
    <name evidence="1" type="ORF">C1752_14376</name>
</gene>
<accession>A0A2W1J6V9</accession>
<evidence type="ECO:0000313" key="1">
    <source>
        <dbReference type="EMBL" id="PZD70289.1"/>
    </source>
</evidence>